<sequence length="37" mass="4151">MARGARDVRGARSPRSVKARVVHSEARLGANFRRFDP</sequence>
<name>A0A0K1Q4D4_9BACT</name>
<evidence type="ECO:0000313" key="1">
    <source>
        <dbReference type="EMBL" id="AKV00230.1"/>
    </source>
</evidence>
<proteinExistence type="predicted"/>
<dbReference type="STRING" id="1391654.AKJ09_06893"/>
<dbReference type="Proteomes" id="UP000064967">
    <property type="component" value="Chromosome"/>
</dbReference>
<dbReference type="EMBL" id="CP012333">
    <property type="protein sequence ID" value="AKV00230.1"/>
    <property type="molecule type" value="Genomic_DNA"/>
</dbReference>
<keyword evidence="2" id="KW-1185">Reference proteome</keyword>
<dbReference type="KEGG" id="llu:AKJ09_06893"/>
<reference evidence="1 2" key="1">
    <citation type="submission" date="2015-08" db="EMBL/GenBank/DDBJ databases">
        <authorList>
            <person name="Babu N.S."/>
            <person name="Beckwith C.J."/>
            <person name="Beseler K.G."/>
            <person name="Brison A."/>
            <person name="Carone J.V."/>
            <person name="Caskin T.P."/>
            <person name="Diamond M."/>
            <person name="Durham M.E."/>
            <person name="Foxe J.M."/>
            <person name="Go M."/>
            <person name="Henderson B.A."/>
            <person name="Jones I.B."/>
            <person name="McGettigan J.A."/>
            <person name="Micheletti S.J."/>
            <person name="Nasrallah M.E."/>
            <person name="Ortiz D."/>
            <person name="Piller C.R."/>
            <person name="Privatt S.R."/>
            <person name="Schneider S.L."/>
            <person name="Sharp S."/>
            <person name="Smith T.C."/>
            <person name="Stanton J.D."/>
            <person name="Ullery H.E."/>
            <person name="Wilson R.J."/>
            <person name="Serrano M.G."/>
            <person name="Buck G."/>
            <person name="Lee V."/>
            <person name="Wang Y."/>
            <person name="Carvalho R."/>
            <person name="Voegtly L."/>
            <person name="Shi R."/>
            <person name="Duckworth R."/>
            <person name="Johnson A."/>
            <person name="Loviza R."/>
            <person name="Walstead R."/>
            <person name="Shah Z."/>
            <person name="Kiflezghi M."/>
            <person name="Wade K."/>
            <person name="Ball S.L."/>
            <person name="Bradley K.W."/>
            <person name="Asai D.J."/>
            <person name="Bowman C.A."/>
            <person name="Russell D.A."/>
            <person name="Pope W.H."/>
            <person name="Jacobs-Sera D."/>
            <person name="Hendrix R.W."/>
            <person name="Hatfull G.F."/>
        </authorList>
    </citation>
    <scope>NUCLEOTIDE SEQUENCE [LARGE SCALE GENOMIC DNA]</scope>
    <source>
        <strain evidence="1 2">DSM 27648</strain>
    </source>
</reference>
<dbReference type="AlphaFoldDB" id="A0A0K1Q4D4"/>
<gene>
    <name evidence="1" type="ORF">AKJ09_06893</name>
</gene>
<organism evidence="1 2">
    <name type="scientific">Labilithrix luteola</name>
    <dbReference type="NCBI Taxonomy" id="1391654"/>
    <lineage>
        <taxon>Bacteria</taxon>
        <taxon>Pseudomonadati</taxon>
        <taxon>Myxococcota</taxon>
        <taxon>Polyangia</taxon>
        <taxon>Polyangiales</taxon>
        <taxon>Labilitrichaceae</taxon>
        <taxon>Labilithrix</taxon>
    </lineage>
</organism>
<accession>A0A0K1Q4D4</accession>
<evidence type="ECO:0000313" key="2">
    <source>
        <dbReference type="Proteomes" id="UP000064967"/>
    </source>
</evidence>
<protein>
    <submittedName>
        <fullName evidence="1">Uncharacterized protein</fullName>
    </submittedName>
</protein>